<dbReference type="InterPro" id="IPR012292">
    <property type="entry name" value="Globin/Proto"/>
</dbReference>
<evidence type="ECO:0000313" key="1">
    <source>
        <dbReference type="EMBL" id="GGE22908.1"/>
    </source>
</evidence>
<evidence type="ECO:0000313" key="2">
    <source>
        <dbReference type="Proteomes" id="UP000644699"/>
    </source>
</evidence>
<protein>
    <recommendedName>
        <fullName evidence="3">Hemoglobin</fullName>
    </recommendedName>
</protein>
<comment type="caution">
    <text evidence="1">The sequence shown here is derived from an EMBL/GenBank/DDBJ whole genome shotgun (WGS) entry which is preliminary data.</text>
</comment>
<evidence type="ECO:0008006" key="3">
    <source>
        <dbReference type="Google" id="ProtNLM"/>
    </source>
</evidence>
<gene>
    <name evidence="1" type="ORF">GCM10011390_47920</name>
</gene>
<dbReference type="Gene3D" id="1.10.490.10">
    <property type="entry name" value="Globins"/>
    <property type="match status" value="1"/>
</dbReference>
<dbReference type="Proteomes" id="UP000644699">
    <property type="component" value="Unassembled WGS sequence"/>
</dbReference>
<dbReference type="GO" id="GO:0020037">
    <property type="term" value="F:heme binding"/>
    <property type="evidence" value="ECO:0007669"/>
    <property type="project" value="InterPro"/>
</dbReference>
<reference evidence="1" key="2">
    <citation type="submission" date="2020-09" db="EMBL/GenBank/DDBJ databases">
        <authorList>
            <person name="Sun Q."/>
            <person name="Zhou Y."/>
        </authorList>
    </citation>
    <scope>NUCLEOTIDE SEQUENCE</scope>
    <source>
        <strain evidence="1">CGMCC 1.15367</strain>
    </source>
</reference>
<dbReference type="AlphaFoldDB" id="A0A917EE24"/>
<proteinExistence type="predicted"/>
<dbReference type="InterPro" id="IPR009050">
    <property type="entry name" value="Globin-like_sf"/>
</dbReference>
<dbReference type="RefSeq" id="WP_308422079.1">
    <property type="nucleotide sequence ID" value="NZ_BMIQ01000011.1"/>
</dbReference>
<dbReference type="SUPFAM" id="SSF46458">
    <property type="entry name" value="Globin-like"/>
    <property type="match status" value="1"/>
</dbReference>
<sequence length="143" mass="15707">MPASPSPPPRPFLPPDAADAPAIAAVEADLRRMVTRFYTAVRDDALLGPLFAEVEDWPAHLDRIAAFWSSIVLGTGRYKSNPFGVHLPLRERLEPRHFERWLALWSATARASLAPPLADHVAAKAARIADSLRAGLLFRPEPA</sequence>
<accession>A0A917EE24</accession>
<keyword evidence="2" id="KW-1185">Reference proteome</keyword>
<organism evidence="1 2">
    <name type="scientific">Aureimonas endophytica</name>
    <dbReference type="NCBI Taxonomy" id="2027858"/>
    <lineage>
        <taxon>Bacteria</taxon>
        <taxon>Pseudomonadati</taxon>
        <taxon>Pseudomonadota</taxon>
        <taxon>Alphaproteobacteria</taxon>
        <taxon>Hyphomicrobiales</taxon>
        <taxon>Aurantimonadaceae</taxon>
        <taxon>Aureimonas</taxon>
    </lineage>
</organism>
<dbReference type="CDD" id="cd08916">
    <property type="entry name" value="TrHb3_P"/>
    <property type="match status" value="1"/>
</dbReference>
<reference evidence="1" key="1">
    <citation type="journal article" date="2014" name="Int. J. Syst. Evol. Microbiol.">
        <title>Complete genome sequence of Corynebacterium casei LMG S-19264T (=DSM 44701T), isolated from a smear-ripened cheese.</title>
        <authorList>
            <consortium name="US DOE Joint Genome Institute (JGI-PGF)"/>
            <person name="Walter F."/>
            <person name="Albersmeier A."/>
            <person name="Kalinowski J."/>
            <person name="Ruckert C."/>
        </authorList>
    </citation>
    <scope>NUCLEOTIDE SEQUENCE</scope>
    <source>
        <strain evidence="1">CGMCC 1.15367</strain>
    </source>
</reference>
<dbReference type="GO" id="GO:0019825">
    <property type="term" value="F:oxygen binding"/>
    <property type="evidence" value="ECO:0007669"/>
    <property type="project" value="InterPro"/>
</dbReference>
<name>A0A917EE24_9HYPH</name>
<dbReference type="EMBL" id="BMIQ01000011">
    <property type="protein sequence ID" value="GGE22908.1"/>
    <property type="molecule type" value="Genomic_DNA"/>
</dbReference>